<dbReference type="RefSeq" id="XP_005648126.1">
    <property type="nucleotide sequence ID" value="XM_005648069.1"/>
</dbReference>
<evidence type="ECO:0000313" key="1">
    <source>
        <dbReference type="EMBL" id="EIE23582.1"/>
    </source>
</evidence>
<evidence type="ECO:0000313" key="2">
    <source>
        <dbReference type="Proteomes" id="UP000007264"/>
    </source>
</evidence>
<name>I0YYW3_COCSC</name>
<accession>I0YYW3</accession>
<dbReference type="AlphaFoldDB" id="I0YYW3"/>
<protein>
    <submittedName>
        <fullName evidence="1">Uncharacterized protein</fullName>
    </submittedName>
</protein>
<proteinExistence type="predicted"/>
<gene>
    <name evidence="1" type="ORF">COCSUDRAFT_33127</name>
</gene>
<reference evidence="1 2" key="1">
    <citation type="journal article" date="2012" name="Genome Biol.">
        <title>The genome of the polar eukaryotic microalga coccomyxa subellipsoidea reveals traits of cold adaptation.</title>
        <authorList>
            <person name="Blanc G."/>
            <person name="Agarkova I."/>
            <person name="Grimwood J."/>
            <person name="Kuo A."/>
            <person name="Brueggeman A."/>
            <person name="Dunigan D."/>
            <person name="Gurnon J."/>
            <person name="Ladunga I."/>
            <person name="Lindquist E."/>
            <person name="Lucas S."/>
            <person name="Pangilinan J."/>
            <person name="Proschold T."/>
            <person name="Salamov A."/>
            <person name="Schmutz J."/>
            <person name="Weeks D."/>
            <person name="Yamada T."/>
            <person name="Claverie J.M."/>
            <person name="Grigoriev I."/>
            <person name="Van Etten J."/>
            <person name="Lomsadze A."/>
            <person name="Borodovsky M."/>
        </authorList>
    </citation>
    <scope>NUCLEOTIDE SEQUENCE [LARGE SCALE GENOMIC DNA]</scope>
    <source>
        <strain evidence="1 2">C-169</strain>
    </source>
</reference>
<organism evidence="1 2">
    <name type="scientific">Coccomyxa subellipsoidea (strain C-169)</name>
    <name type="common">Green microalga</name>
    <dbReference type="NCBI Taxonomy" id="574566"/>
    <lineage>
        <taxon>Eukaryota</taxon>
        <taxon>Viridiplantae</taxon>
        <taxon>Chlorophyta</taxon>
        <taxon>core chlorophytes</taxon>
        <taxon>Trebouxiophyceae</taxon>
        <taxon>Trebouxiophyceae incertae sedis</taxon>
        <taxon>Coccomyxaceae</taxon>
        <taxon>Coccomyxa</taxon>
        <taxon>Coccomyxa subellipsoidea</taxon>
    </lineage>
</organism>
<comment type="caution">
    <text evidence="1">The sequence shown here is derived from an EMBL/GenBank/DDBJ whole genome shotgun (WGS) entry which is preliminary data.</text>
</comment>
<sequence length="74" mass="8326">MRNLVTNTLASFTESAMCVNRLCFCAPVHFRKASLYETSLVKRLNVQDRLTRSLARDRTVCSTAGLEVQTKSSQ</sequence>
<dbReference type="KEGG" id="csl:COCSUDRAFT_33127"/>
<keyword evidence="2" id="KW-1185">Reference proteome</keyword>
<dbReference type="GeneID" id="17041574"/>
<dbReference type="EMBL" id="AGSI01000007">
    <property type="protein sequence ID" value="EIE23582.1"/>
    <property type="molecule type" value="Genomic_DNA"/>
</dbReference>
<dbReference type="Proteomes" id="UP000007264">
    <property type="component" value="Unassembled WGS sequence"/>
</dbReference>